<dbReference type="Proteomes" id="UP000663454">
    <property type="component" value="Chromosome"/>
</dbReference>
<name>A0ABX7LZI1_TREMD</name>
<gene>
    <name evidence="1" type="ORF">DWB79_08435</name>
</gene>
<dbReference type="EMBL" id="CP031393">
    <property type="protein sequence ID" value="QSH97770.1"/>
    <property type="molecule type" value="Genomic_DNA"/>
</dbReference>
<accession>A0ABX7LZI1</accession>
<keyword evidence="2" id="KW-1185">Reference proteome</keyword>
<reference evidence="1 2" key="1">
    <citation type="submission" date="2018-08" db="EMBL/GenBank/DDBJ databases">
        <authorList>
            <person name="Clegg S.R."/>
            <person name="Carter S.D."/>
            <person name="Radford A.D."/>
            <person name="Darby A."/>
            <person name="Hall N."/>
            <person name="Birtles R."/>
            <person name="Evans N.J."/>
        </authorList>
    </citation>
    <scope>NUCLEOTIDE SEQUENCE [LARGE SCALE GENOMIC DNA]</scope>
    <source>
        <strain evidence="1 2">ATCC 700293</strain>
    </source>
</reference>
<evidence type="ECO:0000313" key="2">
    <source>
        <dbReference type="Proteomes" id="UP000663454"/>
    </source>
</evidence>
<proteinExistence type="predicted"/>
<protein>
    <submittedName>
        <fullName evidence="1">Uncharacterized protein</fullName>
    </submittedName>
</protein>
<evidence type="ECO:0000313" key="1">
    <source>
        <dbReference type="EMBL" id="QSH97770.1"/>
    </source>
</evidence>
<organism evidence="1 2">
    <name type="scientific">Treponema medium</name>
    <dbReference type="NCBI Taxonomy" id="58231"/>
    <lineage>
        <taxon>Bacteria</taxon>
        <taxon>Pseudomonadati</taxon>
        <taxon>Spirochaetota</taxon>
        <taxon>Spirochaetia</taxon>
        <taxon>Spirochaetales</taxon>
        <taxon>Treponemataceae</taxon>
        <taxon>Treponema</taxon>
    </lineage>
</organism>
<sequence length="74" mass="8248">MPLVYIRSDVSAAAETHSQNYTRMYSFDDATTQIPAYFQKVLDTRIIDGTILTAHSSQLTAHSSQLTAHSVNFI</sequence>
<dbReference type="RefSeq" id="WP_040859157.1">
    <property type="nucleotide sequence ID" value="NZ_CP031393.1"/>
</dbReference>